<evidence type="ECO:0000313" key="1">
    <source>
        <dbReference type="EMBL" id="KAJ9098685.1"/>
    </source>
</evidence>
<comment type="caution">
    <text evidence="1">The sequence shown here is derived from an EMBL/GenBank/DDBJ whole genome shotgun (WGS) entry which is preliminary data.</text>
</comment>
<reference evidence="1" key="1">
    <citation type="submission" date="2023-04" db="EMBL/GenBank/DDBJ databases">
        <title>Draft Genome sequencing of Naganishia species isolated from polar environments using Oxford Nanopore Technology.</title>
        <authorList>
            <person name="Leo P."/>
            <person name="Venkateswaran K."/>
        </authorList>
    </citation>
    <scope>NUCLEOTIDE SEQUENCE</scope>
    <source>
        <strain evidence="1">MNA-CCFEE 5423</strain>
    </source>
</reference>
<proteinExistence type="predicted"/>
<evidence type="ECO:0000313" key="2">
    <source>
        <dbReference type="Proteomes" id="UP001227268"/>
    </source>
</evidence>
<organism evidence="1 2">
    <name type="scientific">Naganishia friedmannii</name>
    <dbReference type="NCBI Taxonomy" id="89922"/>
    <lineage>
        <taxon>Eukaryota</taxon>
        <taxon>Fungi</taxon>
        <taxon>Dikarya</taxon>
        <taxon>Basidiomycota</taxon>
        <taxon>Agaricomycotina</taxon>
        <taxon>Tremellomycetes</taxon>
        <taxon>Filobasidiales</taxon>
        <taxon>Filobasidiaceae</taxon>
        <taxon>Naganishia</taxon>
    </lineage>
</organism>
<sequence>MVDLKKMFSSSTGKPADNDLDVEKTLASLTTMEKVALLGGKDFWHIPDFPEKGIPAVRMSDGPNGVRGIKFFNGTPSNCFPCATGLASSFDLALAQEIGVQLGEECRVKGAHVLLGPTINIQRSPLGGRGFESFSEDPHLSGKFAASWVNGLQSQGVAATMKHFVGNEQEFERLSSDSVIPDRALREIYLEPFRIAEAEAKPKCYMTSYNRVNGLHCSESKWLLEDILRKEWGFEGMVMSDWTGVYSCDTSIKAGLDLEMPGPPVFRGAQVLRQLQAGKIFMWEIDERVRKVLGLVKYAKQSGIPFGVEESKVDNAETRALLRKAAAAAVVLLKNDKQILPIKEAKKIAVIGSNARIAVPSGGGSASMLTAYTVTPLEGITSAAKEIGAEVEYSIGSATYLYMPSISKMLSHPSGRSEAGFAQVDFWKSEPAKDFKSKTAGVKVSNKPDHSVPTGSCNCFMMDGVPNDIAVSQPYVRYTSKFTPDTSGTWKFGLASIGAADLYINGQLAVNNSSNWLPGETYFNSGSVEQTGEIENVEGGQSYDLEIRSWYQEDVRGSPFQTAGAFRFGAIPVIEDEKAIAEAVIAAKNADLAIVVVGLNEDFESEGYDRKHMDLPGTSNKLVRAILEANPRTVIVNQTGTPVAMPWVDQAHSLVQAFYGGNSLGDGLADVLFGKVNPSSKLSLTFPKRLAESPSDIGFGITSATPGKTFYTESIYVGYRYFDKSETATLFPFGYGLSYTTFAYSDLQVSSITSEGQFEVSFTVQNAGKVTGKEAAQVYVRDPESSLPRAVKELKGFAKVELQPGQKETVTVKLDRNALKYWDERRNWWIAESGDFEVMVGSSSVDLPLKGMVKLEKSLTWTGL</sequence>
<gene>
    <name evidence="1" type="ORF">QFC21_004333</name>
</gene>
<keyword evidence="2" id="KW-1185">Reference proteome</keyword>
<accession>A0ACC2VIH0</accession>
<protein>
    <submittedName>
        <fullName evidence="1">Uncharacterized protein</fullName>
    </submittedName>
</protein>
<name>A0ACC2VIH0_9TREE</name>
<dbReference type="EMBL" id="JASBWT010000014">
    <property type="protein sequence ID" value="KAJ9098685.1"/>
    <property type="molecule type" value="Genomic_DNA"/>
</dbReference>
<dbReference type="Proteomes" id="UP001227268">
    <property type="component" value="Unassembled WGS sequence"/>
</dbReference>